<reference evidence="2 3" key="1">
    <citation type="journal article" date="2016" name="Nat. Commun.">
        <title>Thousands of microbial genomes shed light on interconnected biogeochemical processes in an aquifer system.</title>
        <authorList>
            <person name="Anantharaman K."/>
            <person name="Brown C.T."/>
            <person name="Hug L.A."/>
            <person name="Sharon I."/>
            <person name="Castelle C.J."/>
            <person name="Probst A.J."/>
            <person name="Thomas B.C."/>
            <person name="Singh A."/>
            <person name="Wilkins M.J."/>
            <person name="Karaoz U."/>
            <person name="Brodie E.L."/>
            <person name="Williams K.H."/>
            <person name="Hubbard S.S."/>
            <person name="Banfield J.F."/>
        </authorList>
    </citation>
    <scope>NUCLEOTIDE SEQUENCE [LARGE SCALE GENOMIC DNA]</scope>
</reference>
<dbReference type="InterPro" id="IPR017850">
    <property type="entry name" value="Alkaline_phosphatase_core_sf"/>
</dbReference>
<gene>
    <name evidence="2" type="ORF">A3B21_04070</name>
</gene>
<dbReference type="EMBL" id="MGEJ01000004">
    <property type="protein sequence ID" value="OGL81568.1"/>
    <property type="molecule type" value="Genomic_DNA"/>
</dbReference>
<dbReference type="Gene3D" id="3.40.720.10">
    <property type="entry name" value="Alkaline Phosphatase, subunit A"/>
    <property type="match status" value="2"/>
</dbReference>
<comment type="caution">
    <text evidence="2">The sequence shown here is derived from an EMBL/GenBank/DDBJ whole genome shotgun (WGS) entry which is preliminary data.</text>
</comment>
<evidence type="ECO:0000313" key="2">
    <source>
        <dbReference type="EMBL" id="OGL81568.1"/>
    </source>
</evidence>
<accession>A0A1F7UV21</accession>
<proteinExistence type="predicted"/>
<protein>
    <recommendedName>
        <fullName evidence="1">Sulfatase N-terminal domain-containing protein</fullName>
    </recommendedName>
</protein>
<name>A0A1F7UV21_9BACT</name>
<dbReference type="SUPFAM" id="SSF53649">
    <property type="entry name" value="Alkaline phosphatase-like"/>
    <property type="match status" value="1"/>
</dbReference>
<dbReference type="Pfam" id="PF00884">
    <property type="entry name" value="Sulfatase"/>
    <property type="match status" value="1"/>
</dbReference>
<evidence type="ECO:0000259" key="1">
    <source>
        <dbReference type="Pfam" id="PF00884"/>
    </source>
</evidence>
<sequence>MKILIIFVDMLRPDMLQVLNSAVAKGPLDEELEKIGGTLYRNCFTPAPDTARSLACVWSGKYPYKNGCDKRIKYPRFFLKNEGKNILEILLEQGFNLSFFNNPNEKRNGVFPPGFNSIGTHNPDLNLKKFLQGLEVKDKSLVYVALSDLHWAVDDFVCYPRFVKRGHRKVANSLRILRNSLKLDDFDHVFVFSDHGFKLRNELSKEPAYMLLNKARTNTFLLHKKKADRGLVVTERFSSVMDIYPTLCEIVGVSVLEDIDGISLFSGKAREFIVAEDHSSFAPQVNQTINLWAVIKKGGIYYRTLDGHYFENPAAFSESPEELDKIISRHSPFFPEYRKEHEVLEYYRITALDKSFYTDGSRRVFWPSRLRRAAKKFLGFFGF</sequence>
<organism evidence="2 3">
    <name type="scientific">Candidatus Uhrbacteria bacterium RIFCSPLOWO2_01_FULL_47_24</name>
    <dbReference type="NCBI Taxonomy" id="1802401"/>
    <lineage>
        <taxon>Bacteria</taxon>
        <taxon>Candidatus Uhriibacteriota</taxon>
    </lineage>
</organism>
<dbReference type="Proteomes" id="UP000176897">
    <property type="component" value="Unassembled WGS sequence"/>
</dbReference>
<dbReference type="AlphaFoldDB" id="A0A1F7UV21"/>
<dbReference type="STRING" id="1802401.A3B21_04070"/>
<dbReference type="InterPro" id="IPR000917">
    <property type="entry name" value="Sulfatase_N"/>
</dbReference>
<evidence type="ECO:0000313" key="3">
    <source>
        <dbReference type="Proteomes" id="UP000176897"/>
    </source>
</evidence>
<feature type="domain" description="Sulfatase N-terminal" evidence="1">
    <location>
        <begin position="3"/>
        <end position="104"/>
    </location>
</feature>